<dbReference type="Proteomes" id="UP000548067">
    <property type="component" value="Unassembled WGS sequence"/>
</dbReference>
<dbReference type="AlphaFoldDB" id="A0A848N785"/>
<evidence type="ECO:0000313" key="2">
    <source>
        <dbReference type="Proteomes" id="UP000548067"/>
    </source>
</evidence>
<evidence type="ECO:0000313" key="1">
    <source>
        <dbReference type="EMBL" id="NMR34805.1"/>
    </source>
</evidence>
<dbReference type="RefSeq" id="WP_169321562.1">
    <property type="nucleotide sequence ID" value="NZ_JABCJF010000005.1"/>
</dbReference>
<proteinExistence type="predicted"/>
<sequence>MRDIIKYFLLFFIVFINAQKMEAKKDTLKYTDIETVILNDKDYEKIDYSFGLKQENNVRLIQIVYAEEGVKFRNNLGKKGRISNVILFLHKTDSKVNLTNLEINFYKIDSLTGQPSEKINKQQIIYVPKNKSRGSVKINVEDHHIPFPVGGVLVAVKWLPNEFKDRKVGPSLRATNYEEQITYSRFNDGKWFKSLNISRKLDMYTNAMIGIEVYIKKKKKNE</sequence>
<gene>
    <name evidence="1" type="ORF">HIO71_11445</name>
</gene>
<accession>A0A848N785</accession>
<reference evidence="1 2" key="1">
    <citation type="submission" date="2020-04" db="EMBL/GenBank/DDBJ databases">
        <title>Genome analysis and antimicrobial resistance characteristics of Chryseobacterium aquaticum isolated from farmed salmonids.</title>
        <authorList>
            <person name="Saticioglu I.B."/>
            <person name="Duman M."/>
            <person name="Altun S."/>
        </authorList>
    </citation>
    <scope>NUCLEOTIDE SEQUENCE [LARGE SCALE GENOMIC DNA]</scope>
    <source>
        <strain evidence="1 2">C-174</strain>
    </source>
</reference>
<name>A0A848N785_9FLAO</name>
<dbReference type="EMBL" id="JABCJF010000005">
    <property type="protein sequence ID" value="NMR34805.1"/>
    <property type="molecule type" value="Genomic_DNA"/>
</dbReference>
<comment type="caution">
    <text evidence="1">The sequence shown here is derived from an EMBL/GenBank/DDBJ whole genome shotgun (WGS) entry which is preliminary data.</text>
</comment>
<protein>
    <submittedName>
        <fullName evidence="1">Uncharacterized protein</fullName>
    </submittedName>
</protein>
<organism evidence="1 2">
    <name type="scientific">Chryseobacterium aquaticum</name>
    <dbReference type="NCBI Taxonomy" id="452084"/>
    <lineage>
        <taxon>Bacteria</taxon>
        <taxon>Pseudomonadati</taxon>
        <taxon>Bacteroidota</taxon>
        <taxon>Flavobacteriia</taxon>
        <taxon>Flavobacteriales</taxon>
        <taxon>Weeksellaceae</taxon>
        <taxon>Chryseobacterium group</taxon>
        <taxon>Chryseobacterium</taxon>
    </lineage>
</organism>